<dbReference type="Proteomes" id="UP000253676">
    <property type="component" value="Unassembled WGS sequence"/>
</dbReference>
<organism evidence="1 2">
    <name type="scientific">Flavobacterium psychrolimnae</name>
    <dbReference type="NCBI Taxonomy" id="249351"/>
    <lineage>
        <taxon>Bacteria</taxon>
        <taxon>Pseudomonadati</taxon>
        <taxon>Bacteroidota</taxon>
        <taxon>Flavobacteriia</taxon>
        <taxon>Flavobacteriales</taxon>
        <taxon>Flavobacteriaceae</taxon>
        <taxon>Flavobacterium</taxon>
    </lineage>
</organism>
<proteinExistence type="predicted"/>
<dbReference type="RefSeq" id="WP_113633905.1">
    <property type="nucleotide sequence ID" value="NZ_QNUX01000002.1"/>
</dbReference>
<name>A0A366B347_9FLAO</name>
<protein>
    <recommendedName>
        <fullName evidence="3">DUF2971 domain-containing protein</fullName>
    </recommendedName>
</protein>
<sequence>MKVRQGFEEEFKKLNCVCCWNKSKSESYALWKIYSEMNKGIMVTSQIDKLINSLKNNLTDDIQISEIKYIDFETEMIPDGNLNYQIIHKHKAYSYEDELRLIYKVPEVKRIDFDWEKEDNNSGINIKLDLNILIDDIVLSPYSPEWFTELVQDLMFKYGLNKQIRKSIIK</sequence>
<gene>
    <name evidence="1" type="ORF">DR980_03730</name>
</gene>
<keyword evidence="2" id="KW-1185">Reference proteome</keyword>
<comment type="caution">
    <text evidence="1">The sequence shown here is derived from an EMBL/GenBank/DDBJ whole genome shotgun (WGS) entry which is preliminary data.</text>
</comment>
<dbReference type="AlphaFoldDB" id="A0A366B347"/>
<dbReference type="Pfam" id="PF11185">
    <property type="entry name" value="DUF2971"/>
    <property type="match status" value="1"/>
</dbReference>
<reference evidence="1 2" key="1">
    <citation type="submission" date="2018-07" db="EMBL/GenBank/DDBJ databases">
        <title>Complete genome sequence of Flavobacterium psychrolimnae LMG 22018.</title>
        <authorList>
            <person name="Kim D.-U."/>
        </authorList>
    </citation>
    <scope>NUCLEOTIDE SEQUENCE [LARGE SCALE GENOMIC DNA]</scope>
    <source>
        <strain evidence="1 2">LMG 22018</strain>
    </source>
</reference>
<dbReference type="InterPro" id="IPR021352">
    <property type="entry name" value="DUF2971"/>
</dbReference>
<dbReference type="OrthoDB" id="8548541at2"/>
<evidence type="ECO:0008006" key="3">
    <source>
        <dbReference type="Google" id="ProtNLM"/>
    </source>
</evidence>
<evidence type="ECO:0000313" key="1">
    <source>
        <dbReference type="EMBL" id="RBN51529.1"/>
    </source>
</evidence>
<accession>A0A366B347</accession>
<dbReference type="EMBL" id="QNUX01000002">
    <property type="protein sequence ID" value="RBN51529.1"/>
    <property type="molecule type" value="Genomic_DNA"/>
</dbReference>
<evidence type="ECO:0000313" key="2">
    <source>
        <dbReference type="Proteomes" id="UP000253676"/>
    </source>
</evidence>